<name>A0A420HIE0_9PEZI</name>
<evidence type="ECO:0000256" key="7">
    <source>
        <dbReference type="ARBA" id="ARBA00022723"/>
    </source>
</evidence>
<evidence type="ECO:0000256" key="2">
    <source>
        <dbReference type="ARBA" id="ARBA00004906"/>
    </source>
</evidence>
<dbReference type="Pfam" id="PF04757">
    <property type="entry name" value="Pex2_Pex12"/>
    <property type="match status" value="1"/>
</dbReference>
<comment type="caution">
    <text evidence="19">The sequence shown here is derived from an EMBL/GenBank/DDBJ whole genome shotgun (WGS) entry which is preliminary data.</text>
</comment>
<dbReference type="GO" id="GO:0016567">
    <property type="term" value="P:protein ubiquitination"/>
    <property type="evidence" value="ECO:0007669"/>
    <property type="project" value="UniProtKB-ARBA"/>
</dbReference>
<keyword evidence="11" id="KW-0653">Protein transport</keyword>
<evidence type="ECO:0000256" key="14">
    <source>
        <dbReference type="ARBA" id="ARBA00023140"/>
    </source>
</evidence>
<comment type="catalytic activity">
    <reaction evidence="16">
        <text>[E2 ubiquitin-conjugating enzyme]-S-ubiquitinyl-L-cysteine + [acceptor protein]-L-cysteine = [E2 ubiquitin-conjugating enzyme]-L-cysteine + [acceptor protein]-S-ubiquitinyl-L-cysteine.</text>
        <dbReference type="EC" id="2.3.2.36"/>
    </reaction>
</comment>
<evidence type="ECO:0000256" key="11">
    <source>
        <dbReference type="ARBA" id="ARBA00022927"/>
    </source>
</evidence>
<evidence type="ECO:0000256" key="17">
    <source>
        <dbReference type="ARBA" id="ARBA00034523"/>
    </source>
</evidence>
<evidence type="ECO:0000256" key="3">
    <source>
        <dbReference type="ARBA" id="ARBA00008704"/>
    </source>
</evidence>
<evidence type="ECO:0000256" key="10">
    <source>
        <dbReference type="ARBA" id="ARBA00022833"/>
    </source>
</evidence>
<evidence type="ECO:0000259" key="18">
    <source>
        <dbReference type="Pfam" id="PF04757"/>
    </source>
</evidence>
<evidence type="ECO:0000256" key="16">
    <source>
        <dbReference type="ARBA" id="ARBA00034438"/>
    </source>
</evidence>
<comment type="pathway">
    <text evidence="2">Protein modification; protein ubiquitination.</text>
</comment>
<reference evidence="19 20" key="1">
    <citation type="journal article" date="2018" name="BMC Genomics">
        <title>Comparative genome analyses reveal sequence features reflecting distinct modes of host-adaptation between dicot and monocot powdery mildew.</title>
        <authorList>
            <person name="Wu Y."/>
            <person name="Ma X."/>
            <person name="Pan Z."/>
            <person name="Kale S.D."/>
            <person name="Song Y."/>
            <person name="King H."/>
            <person name="Zhang Q."/>
            <person name="Presley C."/>
            <person name="Deng X."/>
            <person name="Wei C.I."/>
            <person name="Xiao S."/>
        </authorList>
    </citation>
    <scope>NUCLEOTIDE SEQUENCE [LARGE SCALE GENOMIC DNA]</scope>
    <source>
        <strain evidence="19">UMSG3</strain>
    </source>
</reference>
<evidence type="ECO:0000256" key="8">
    <source>
        <dbReference type="ARBA" id="ARBA00022771"/>
    </source>
</evidence>
<evidence type="ECO:0000256" key="9">
    <source>
        <dbReference type="ARBA" id="ARBA00022786"/>
    </source>
</evidence>
<dbReference type="PANTHER" id="PTHR48178">
    <property type="entry name" value="PEROXISOME BIOGENESIS FACTOR 2"/>
    <property type="match status" value="1"/>
</dbReference>
<evidence type="ECO:0000256" key="5">
    <source>
        <dbReference type="ARBA" id="ARBA00022679"/>
    </source>
</evidence>
<comment type="subcellular location">
    <subcellularLocation>
        <location evidence="1">Peroxisome membrane</location>
        <topology evidence="1">Multi-pass membrane protein</topology>
    </subcellularLocation>
</comment>
<keyword evidence="9" id="KW-0833">Ubl conjugation pathway</keyword>
<evidence type="ECO:0000256" key="4">
    <source>
        <dbReference type="ARBA" id="ARBA00022448"/>
    </source>
</evidence>
<keyword evidence="8" id="KW-0863">Zinc-finger</keyword>
<dbReference type="GO" id="GO:0008270">
    <property type="term" value="F:zinc ion binding"/>
    <property type="evidence" value="ECO:0007669"/>
    <property type="project" value="UniProtKB-KW"/>
</dbReference>
<accession>A0A420HIE0</accession>
<keyword evidence="4" id="KW-0813">Transport</keyword>
<evidence type="ECO:0000256" key="6">
    <source>
        <dbReference type="ARBA" id="ARBA00022692"/>
    </source>
</evidence>
<evidence type="ECO:0000256" key="12">
    <source>
        <dbReference type="ARBA" id="ARBA00022989"/>
    </source>
</evidence>
<evidence type="ECO:0000256" key="15">
    <source>
        <dbReference type="ARBA" id="ARBA00032511"/>
    </source>
</evidence>
<dbReference type="AlphaFoldDB" id="A0A420HIE0"/>
<dbReference type="InterPro" id="IPR006845">
    <property type="entry name" value="Pex_N"/>
</dbReference>
<gene>
    <name evidence="19" type="ORF">GcM3_190052</name>
</gene>
<evidence type="ECO:0000256" key="13">
    <source>
        <dbReference type="ARBA" id="ARBA00023136"/>
    </source>
</evidence>
<dbReference type="InterPro" id="IPR025654">
    <property type="entry name" value="PEX2/10"/>
</dbReference>
<keyword evidence="20" id="KW-1185">Reference proteome</keyword>
<keyword evidence="12" id="KW-1133">Transmembrane helix</keyword>
<proteinExistence type="inferred from homology"/>
<dbReference type="Proteomes" id="UP000283383">
    <property type="component" value="Unassembled WGS sequence"/>
</dbReference>
<protein>
    <recommendedName>
        <fullName evidence="17">RING-type E3 ubiquitin transferase (cysteine targeting)</fullName>
        <ecNumber evidence="17">2.3.2.36</ecNumber>
    </recommendedName>
    <alternativeName>
        <fullName evidence="15">Peroxin-2</fullName>
    </alternativeName>
</protein>
<organism evidence="19 20">
    <name type="scientific">Golovinomyces cichoracearum</name>
    <dbReference type="NCBI Taxonomy" id="62708"/>
    <lineage>
        <taxon>Eukaryota</taxon>
        <taxon>Fungi</taxon>
        <taxon>Dikarya</taxon>
        <taxon>Ascomycota</taxon>
        <taxon>Pezizomycotina</taxon>
        <taxon>Leotiomycetes</taxon>
        <taxon>Erysiphales</taxon>
        <taxon>Erysiphaceae</taxon>
        <taxon>Golovinomyces</taxon>
    </lineage>
</organism>
<evidence type="ECO:0000256" key="1">
    <source>
        <dbReference type="ARBA" id="ARBA00004585"/>
    </source>
</evidence>
<dbReference type="GO" id="GO:0016562">
    <property type="term" value="P:protein import into peroxisome matrix, receptor recycling"/>
    <property type="evidence" value="ECO:0007669"/>
    <property type="project" value="UniProtKB-ARBA"/>
</dbReference>
<evidence type="ECO:0000313" key="20">
    <source>
        <dbReference type="Proteomes" id="UP000283383"/>
    </source>
</evidence>
<sequence length="415" mass="47452">MPVSSMSTPELVLAQQRLAARRAAIAQEALSSSSSSREHTSHNVQTKPTLHPIFDRLRNTIATGCDQVSRREGTRPFSRVGQFDAEQLDEELLRLLRLQVVDGLKCFGSQIHHDWAAEITLVLKTILFKLTIWNHNATYGAALQNLQFSDARHIEKGFVAPSTWQKVFYGFTTLGGDYIWTKWGNWVVSTNASTDNNKMMKMVSNLYRRLEMFKFIASLASFLVFLVNGRYRTITDRVFRLRLVPQNSQITRQVSFEYLNRQLVWHAFTEFLLFLLPLVGVRKWRKWLTRAWKKTKLMLKNGVENGEDPKTGELAFLDERTCAICYQEQEAEIMASGSSRNISSAQKDITNPYECIPCGCIYCFVCIATRLEFEEGDGWTCLRCGVTVRECKPWNGDLLIESVKPVTSSKTVIFS</sequence>
<evidence type="ECO:0000313" key="19">
    <source>
        <dbReference type="EMBL" id="RKF57234.1"/>
    </source>
</evidence>
<dbReference type="GO" id="GO:0005778">
    <property type="term" value="C:peroxisomal membrane"/>
    <property type="evidence" value="ECO:0007669"/>
    <property type="project" value="UniProtKB-SubCell"/>
</dbReference>
<comment type="similarity">
    <text evidence="3">Belongs to the pex2/pex10/pex12 family.</text>
</comment>
<dbReference type="GO" id="GO:0061630">
    <property type="term" value="F:ubiquitin protein ligase activity"/>
    <property type="evidence" value="ECO:0007669"/>
    <property type="project" value="UniProtKB-EC"/>
</dbReference>
<feature type="domain" description="Pex N-terminal" evidence="18">
    <location>
        <begin position="89"/>
        <end position="289"/>
    </location>
</feature>
<dbReference type="PANTHER" id="PTHR48178:SF1">
    <property type="entry name" value="PEROXISOME BIOGENESIS FACTOR 2"/>
    <property type="match status" value="1"/>
</dbReference>
<keyword evidence="10" id="KW-0862">Zinc</keyword>
<dbReference type="EMBL" id="MCBQ01019006">
    <property type="protein sequence ID" value="RKF57234.1"/>
    <property type="molecule type" value="Genomic_DNA"/>
</dbReference>
<dbReference type="STRING" id="62708.A0A420HIE0"/>
<keyword evidence="14" id="KW-0576">Peroxisome</keyword>
<dbReference type="EC" id="2.3.2.36" evidence="17"/>
<keyword evidence="13" id="KW-0472">Membrane</keyword>
<keyword evidence="5" id="KW-0808">Transferase</keyword>
<keyword evidence="7" id="KW-0479">Metal-binding</keyword>
<keyword evidence="6" id="KW-0812">Transmembrane</keyword>